<evidence type="ECO:0000313" key="11">
    <source>
        <dbReference type="EMBL" id="TNN08004.1"/>
    </source>
</evidence>
<evidence type="ECO:0000313" key="12">
    <source>
        <dbReference type="Proteomes" id="UP000311919"/>
    </source>
</evidence>
<dbReference type="GO" id="GO:0005634">
    <property type="term" value="C:nucleus"/>
    <property type="evidence" value="ECO:0007669"/>
    <property type="project" value="UniProtKB-SubCell"/>
</dbReference>
<evidence type="ECO:0000256" key="6">
    <source>
        <dbReference type="ARBA" id="ARBA00023015"/>
    </source>
</evidence>
<keyword evidence="7" id="KW-0943">RNA-mediated gene silencing</keyword>
<keyword evidence="12" id="KW-1185">Reference proteome</keyword>
<dbReference type="InterPro" id="IPR019312">
    <property type="entry name" value="CNOT11"/>
</dbReference>
<feature type="region of interest" description="Disordered" evidence="10">
    <location>
        <begin position="517"/>
        <end position="549"/>
    </location>
</feature>
<dbReference type="OrthoDB" id="10265389at2759"/>
<comment type="caution">
    <text evidence="11">The sequence shown here is derived from an EMBL/GenBank/DDBJ whole genome shotgun (WGS) entry which is preliminary data.</text>
</comment>
<dbReference type="EMBL" id="SKCS01000417">
    <property type="protein sequence ID" value="TNN08004.1"/>
    <property type="molecule type" value="Genomic_DNA"/>
</dbReference>
<proteinExistence type="inferred from homology"/>
<protein>
    <recommendedName>
        <fullName evidence="4">CCR4-NOT transcription complex subunit 11</fullName>
    </recommendedName>
</protein>
<evidence type="ECO:0000256" key="8">
    <source>
        <dbReference type="ARBA" id="ARBA00023163"/>
    </source>
</evidence>
<evidence type="ECO:0000256" key="1">
    <source>
        <dbReference type="ARBA" id="ARBA00004123"/>
    </source>
</evidence>
<evidence type="ECO:0000256" key="10">
    <source>
        <dbReference type="SAM" id="MobiDB-lite"/>
    </source>
</evidence>
<keyword evidence="8" id="KW-0804">Transcription</keyword>
<feature type="compositionally biased region" description="Polar residues" evidence="10">
    <location>
        <begin position="537"/>
        <end position="549"/>
    </location>
</feature>
<dbReference type="GO" id="GO:0030014">
    <property type="term" value="C:CCR4-NOT complex"/>
    <property type="evidence" value="ECO:0007669"/>
    <property type="project" value="InterPro"/>
</dbReference>
<keyword evidence="5" id="KW-0963">Cytoplasm</keyword>
<accession>A0A4Z2CV34</accession>
<sequence>MSISNKDVIALSNFLHPDRISRLTLEGISNAAQQQFAKSDRYKLCRVLMFILQNNFLLDVILHFTAAYLLWDFWKSENFPCSNNPFIEFLISLMQDKVHCKLPRSAVSMFCTILRQPDRICDVCTCVFFQYFSKLVSLFFSIEQFLKYTPSQIFNLPYSMIDTQLDWNLASLANSLKSFTRVPKFADSGMICVVPDEDIPYSFEPSFHLHNTSDSSGISELQRQCLDSLLSRSELLTCRNNIFPEFLRIAPPLMPCPQGTDEILCNFSEEHESDSRAVSNSSNSLEKKPTLRKSQPTYGWSEELTWLNPDIVEHDFHWNNSMELVDMAVEIRHLISAAMTSTLTQSQQQTIVQAIKENPNVVYNVGITSDILPNFINRNPVIAIEVLQLLISSPKRDEYLNALLKMEVTVQSIEVVNRLSTKIALPTEFIQNYISNCLSFCYSVHDKFYQMRHVRLVCVLLQSLIRNNILDIHNQDILIEVRTFCLEFTKAREATTLHRLILNMENNTTFTAATTHSSNIGTSTTTTSSTCLATSTPQQDISSENPETP</sequence>
<evidence type="ECO:0000256" key="5">
    <source>
        <dbReference type="ARBA" id="ARBA00022490"/>
    </source>
</evidence>
<comment type="subcellular location">
    <subcellularLocation>
        <location evidence="2">Cytoplasm</location>
    </subcellularLocation>
    <subcellularLocation>
        <location evidence="1">Nucleus</location>
    </subcellularLocation>
</comment>
<organism evidence="11 12">
    <name type="scientific">Schistosoma japonicum</name>
    <name type="common">Blood fluke</name>
    <dbReference type="NCBI Taxonomy" id="6182"/>
    <lineage>
        <taxon>Eukaryota</taxon>
        <taxon>Metazoa</taxon>
        <taxon>Spiralia</taxon>
        <taxon>Lophotrochozoa</taxon>
        <taxon>Platyhelminthes</taxon>
        <taxon>Trematoda</taxon>
        <taxon>Digenea</taxon>
        <taxon>Strigeidida</taxon>
        <taxon>Schistosomatoidea</taxon>
        <taxon>Schistosomatidae</taxon>
        <taxon>Schistosoma</taxon>
    </lineage>
</organism>
<dbReference type="STRING" id="6182.A0A4Z2CV34"/>
<feature type="compositionally biased region" description="Low complexity" evidence="10">
    <location>
        <begin position="517"/>
        <end position="536"/>
    </location>
</feature>
<name>A0A4Z2CV34_SCHJA</name>
<dbReference type="GO" id="GO:0005737">
    <property type="term" value="C:cytoplasm"/>
    <property type="evidence" value="ECO:0007669"/>
    <property type="project" value="UniProtKB-SubCell"/>
</dbReference>
<comment type="similarity">
    <text evidence="3">Belongs to the CNOT11 family.</text>
</comment>
<evidence type="ECO:0000256" key="9">
    <source>
        <dbReference type="ARBA" id="ARBA00023242"/>
    </source>
</evidence>
<dbReference type="PANTHER" id="PTHR15975">
    <property type="entry name" value="CCR4-NOT TRANSCRIPTION COMPLEX SUBUNIT 11"/>
    <property type="match status" value="1"/>
</dbReference>
<gene>
    <name evidence="11" type="ORF">EWB00_007367</name>
</gene>
<evidence type="ECO:0000256" key="3">
    <source>
        <dbReference type="ARBA" id="ARBA00008030"/>
    </source>
</evidence>
<evidence type="ECO:0000256" key="4">
    <source>
        <dbReference type="ARBA" id="ARBA00014872"/>
    </source>
</evidence>
<evidence type="ECO:0000256" key="2">
    <source>
        <dbReference type="ARBA" id="ARBA00004496"/>
    </source>
</evidence>
<dbReference type="AlphaFoldDB" id="A0A4Z2CV34"/>
<reference evidence="11 12" key="1">
    <citation type="submission" date="2019-03" db="EMBL/GenBank/DDBJ databases">
        <title>An improved genome assembly of the fluke Schistosoma japonicum.</title>
        <authorList>
            <person name="Hu W."/>
            <person name="Luo F."/>
            <person name="Yin M."/>
            <person name="Mo X."/>
            <person name="Sun C."/>
            <person name="Wu Q."/>
            <person name="Zhu B."/>
            <person name="Xiang M."/>
            <person name="Wang J."/>
            <person name="Wang Y."/>
            <person name="Zhang T."/>
            <person name="Xu B."/>
            <person name="Zheng H."/>
            <person name="Feng Z."/>
        </authorList>
    </citation>
    <scope>NUCLEOTIDE SEQUENCE [LARGE SCALE GENOMIC DNA]</scope>
    <source>
        <strain evidence="11">HuSjv2</strain>
        <tissue evidence="11">Worms</tissue>
    </source>
</reference>
<dbReference type="Pfam" id="PF10155">
    <property type="entry name" value="CNOT11"/>
    <property type="match status" value="1"/>
</dbReference>
<keyword evidence="6" id="KW-0805">Transcription regulation</keyword>
<dbReference type="PANTHER" id="PTHR15975:SF0">
    <property type="entry name" value="CCR4-NOT TRANSCRIPTION COMPLEX SUBUNIT 11"/>
    <property type="match status" value="1"/>
</dbReference>
<dbReference type="Proteomes" id="UP000311919">
    <property type="component" value="Unassembled WGS sequence"/>
</dbReference>
<keyword evidence="9" id="KW-0539">Nucleus</keyword>
<dbReference type="GO" id="GO:0031047">
    <property type="term" value="P:regulatory ncRNA-mediated gene silencing"/>
    <property type="evidence" value="ECO:0007669"/>
    <property type="project" value="UniProtKB-KW"/>
</dbReference>
<evidence type="ECO:0000256" key="7">
    <source>
        <dbReference type="ARBA" id="ARBA00023158"/>
    </source>
</evidence>